<dbReference type="PROSITE" id="PS51186">
    <property type="entry name" value="GNAT"/>
    <property type="match status" value="1"/>
</dbReference>
<protein>
    <submittedName>
        <fullName evidence="4 5">Acetyltransferase</fullName>
    </submittedName>
</protein>
<dbReference type="Proteomes" id="UP000576225">
    <property type="component" value="Unassembled WGS sequence"/>
</dbReference>
<dbReference type="InterPro" id="IPR000182">
    <property type="entry name" value="GNAT_dom"/>
</dbReference>
<feature type="domain" description="N-acetyltransferase" evidence="3">
    <location>
        <begin position="4"/>
        <end position="149"/>
    </location>
</feature>
<reference evidence="5 6" key="1">
    <citation type="submission" date="2018-04" db="EMBL/GenBank/DDBJ databases">
        <title>Genomic Encyclopedia of Type Strains, Phase IV (KMG-IV): sequencing the most valuable type-strain genomes for metagenomic binning, comparative biology and taxonomic classification.</title>
        <authorList>
            <person name="Goeker M."/>
        </authorList>
    </citation>
    <scope>NUCLEOTIDE SEQUENCE [LARGE SCALE GENOMIC DNA]</scope>
    <source>
        <strain evidence="5 6">DSM 14823</strain>
    </source>
</reference>
<reference evidence="4 7" key="2">
    <citation type="submission" date="2020-04" db="EMBL/GenBank/DDBJ databases">
        <authorList>
            <person name="Hitch T.C.A."/>
            <person name="Wylensek D."/>
            <person name="Clavel T."/>
        </authorList>
    </citation>
    <scope>NUCLEOTIDE SEQUENCE [LARGE SCALE GENOMIC DNA]</scope>
    <source>
        <strain evidence="4 7">COR2-253-APC-1A</strain>
    </source>
</reference>
<dbReference type="GeneID" id="78295618"/>
<keyword evidence="1 5" id="KW-0808">Transferase</keyword>
<dbReference type="CDD" id="cd04301">
    <property type="entry name" value="NAT_SF"/>
    <property type="match status" value="1"/>
</dbReference>
<dbReference type="EMBL" id="QEKH01000016">
    <property type="protein sequence ID" value="PVY40614.1"/>
    <property type="molecule type" value="Genomic_DNA"/>
</dbReference>
<dbReference type="NCBIfam" id="NF007807">
    <property type="entry name" value="PRK10514.1"/>
    <property type="match status" value="1"/>
</dbReference>
<organism evidence="5 6">
    <name type="scientific">Victivallis vadensis</name>
    <dbReference type="NCBI Taxonomy" id="172901"/>
    <lineage>
        <taxon>Bacteria</taxon>
        <taxon>Pseudomonadati</taxon>
        <taxon>Lentisphaerota</taxon>
        <taxon>Lentisphaeria</taxon>
        <taxon>Victivallales</taxon>
        <taxon>Victivallaceae</taxon>
        <taxon>Victivallis</taxon>
    </lineage>
</organism>
<dbReference type="RefSeq" id="WP_116884319.1">
    <property type="nucleotide sequence ID" value="NZ_CABMMC010000011.1"/>
</dbReference>
<dbReference type="InterPro" id="IPR016181">
    <property type="entry name" value="Acyl_CoA_acyltransferase"/>
</dbReference>
<keyword evidence="6" id="KW-1185">Reference proteome</keyword>
<sequence>MQIIEIENRNAPLLGKLLNIWEQSVRATHQFLSGPEIRRIAEYVPAALREVPVLAAAENAEGEPVAFMGIAGNKLEMLFVSPESRGKGVGKRLILHAINRCGIREVDVNEQNPQARGFYEHIGFRICGRSETDDQGNPYPILHMRLPDASCLASAGAGEEARPDNPEL</sequence>
<dbReference type="OrthoDB" id="9797417at2"/>
<evidence type="ECO:0000313" key="6">
    <source>
        <dbReference type="Proteomes" id="UP000245959"/>
    </source>
</evidence>
<name>A0A2U1AW09_9BACT</name>
<dbReference type="PANTHER" id="PTHR43800:SF1">
    <property type="entry name" value="PEPTIDYL-LYSINE N-ACETYLTRANSFERASE YJAB"/>
    <property type="match status" value="1"/>
</dbReference>
<dbReference type="PANTHER" id="PTHR43800">
    <property type="entry name" value="PEPTIDYL-LYSINE N-ACETYLTRANSFERASE YJAB"/>
    <property type="match status" value="1"/>
</dbReference>
<dbReference type="EMBL" id="JABAEW010000018">
    <property type="protein sequence ID" value="NMD87038.1"/>
    <property type="molecule type" value="Genomic_DNA"/>
</dbReference>
<dbReference type="Proteomes" id="UP000245959">
    <property type="component" value="Unassembled WGS sequence"/>
</dbReference>
<evidence type="ECO:0000313" key="5">
    <source>
        <dbReference type="EMBL" id="PVY40614.1"/>
    </source>
</evidence>
<gene>
    <name evidence="5" type="ORF">C8D82_11666</name>
    <name evidence="4" type="ORF">HF882_10620</name>
</gene>
<dbReference type="Gene3D" id="3.40.630.30">
    <property type="match status" value="1"/>
</dbReference>
<dbReference type="GO" id="GO:0016747">
    <property type="term" value="F:acyltransferase activity, transferring groups other than amino-acyl groups"/>
    <property type="evidence" value="ECO:0007669"/>
    <property type="project" value="InterPro"/>
</dbReference>
<dbReference type="AlphaFoldDB" id="A0A2U1AW09"/>
<dbReference type="Pfam" id="PF13673">
    <property type="entry name" value="Acetyltransf_10"/>
    <property type="match status" value="1"/>
</dbReference>
<evidence type="ECO:0000313" key="7">
    <source>
        <dbReference type="Proteomes" id="UP000576225"/>
    </source>
</evidence>
<accession>A0A2U1AW09</accession>
<evidence type="ECO:0000259" key="3">
    <source>
        <dbReference type="PROSITE" id="PS51186"/>
    </source>
</evidence>
<evidence type="ECO:0000256" key="2">
    <source>
        <dbReference type="ARBA" id="ARBA00023315"/>
    </source>
</evidence>
<evidence type="ECO:0000313" key="4">
    <source>
        <dbReference type="EMBL" id="NMD87038.1"/>
    </source>
</evidence>
<evidence type="ECO:0000256" key="1">
    <source>
        <dbReference type="ARBA" id="ARBA00022679"/>
    </source>
</evidence>
<keyword evidence="2" id="KW-0012">Acyltransferase</keyword>
<proteinExistence type="predicted"/>
<comment type="caution">
    <text evidence="5">The sequence shown here is derived from an EMBL/GenBank/DDBJ whole genome shotgun (WGS) entry which is preliminary data.</text>
</comment>
<dbReference type="SUPFAM" id="SSF55729">
    <property type="entry name" value="Acyl-CoA N-acyltransferases (Nat)"/>
    <property type="match status" value="1"/>
</dbReference>